<protein>
    <submittedName>
        <fullName evidence="1">Uncharacterized protein</fullName>
    </submittedName>
</protein>
<proteinExistence type="predicted"/>
<sequence>MPSWSVLKIWQIEHPELRQTLEAIRFLNATDYAAEALECYDDLDPASENIQAELAIAKAKAATLLGMARLQDLRKLPQPIQENEEC</sequence>
<comment type="caution">
    <text evidence="1">The sequence shown here is derived from an EMBL/GenBank/DDBJ whole genome shotgun (WGS) entry which is preliminary data.</text>
</comment>
<dbReference type="AlphaFoldDB" id="A0A8T9CP36"/>
<dbReference type="EMBL" id="QYOH01000165">
    <property type="protein sequence ID" value="TXU28397.1"/>
    <property type="molecule type" value="Genomic_DNA"/>
</dbReference>
<evidence type="ECO:0000313" key="1">
    <source>
        <dbReference type="EMBL" id="TXU28397.1"/>
    </source>
</evidence>
<reference evidence="1 2" key="1">
    <citation type="submission" date="2018-09" db="EMBL/GenBank/DDBJ databases">
        <title>Persistent metagenomic signatures of early life antibiotic treatment in the infant gut microbiota and resistome.</title>
        <authorList>
            <person name="Gasparrini A.J."/>
        </authorList>
    </citation>
    <scope>NUCLEOTIDE SEQUENCE [LARGE SCALE GENOMIC DNA]</scope>
    <source>
        <strain evidence="1 2">T0181B.E-10</strain>
    </source>
</reference>
<gene>
    <name evidence="1" type="ORF">D4N09_26575</name>
</gene>
<evidence type="ECO:0000313" key="2">
    <source>
        <dbReference type="Proteomes" id="UP000460654"/>
    </source>
</evidence>
<name>A0A8T9CP36_ECOLX</name>
<dbReference type="Proteomes" id="UP000460654">
    <property type="component" value="Unassembled WGS sequence"/>
</dbReference>
<organism evidence="1 2">
    <name type="scientific">Escherichia coli</name>
    <dbReference type="NCBI Taxonomy" id="562"/>
    <lineage>
        <taxon>Bacteria</taxon>
        <taxon>Pseudomonadati</taxon>
        <taxon>Pseudomonadota</taxon>
        <taxon>Gammaproteobacteria</taxon>
        <taxon>Enterobacterales</taxon>
        <taxon>Enterobacteriaceae</taxon>
        <taxon>Escherichia</taxon>
    </lineage>
</organism>
<accession>A0A8T9CP36</accession>